<dbReference type="Pfam" id="PF02636">
    <property type="entry name" value="Methyltransf_28"/>
    <property type="match status" value="1"/>
</dbReference>
<proteinExistence type="inferred from homology"/>
<keyword evidence="9" id="KW-1185">Reference proteome</keyword>
<dbReference type="GO" id="GO:0032259">
    <property type="term" value="P:methylation"/>
    <property type="evidence" value="ECO:0007669"/>
    <property type="project" value="UniProtKB-KW"/>
</dbReference>
<dbReference type="InterPro" id="IPR003788">
    <property type="entry name" value="NDUFAF7"/>
</dbReference>
<evidence type="ECO:0000256" key="1">
    <source>
        <dbReference type="ARBA" id="ARBA00004173"/>
    </source>
</evidence>
<evidence type="ECO:0000256" key="6">
    <source>
        <dbReference type="ARBA" id="ARBA00048612"/>
    </source>
</evidence>
<comment type="caution">
    <text evidence="8">The sequence shown here is derived from an EMBL/GenBank/DDBJ whole genome shotgun (WGS) entry which is preliminary data.</text>
</comment>
<evidence type="ECO:0000256" key="4">
    <source>
        <dbReference type="ARBA" id="ARBA00022679"/>
    </source>
</evidence>
<evidence type="ECO:0000256" key="3">
    <source>
        <dbReference type="ARBA" id="ARBA00022603"/>
    </source>
</evidence>
<keyword evidence="4 7" id="KW-0808">Transferase</keyword>
<evidence type="ECO:0000313" key="9">
    <source>
        <dbReference type="Proteomes" id="UP001206595"/>
    </source>
</evidence>
<dbReference type="EMBL" id="MU620893">
    <property type="protein sequence ID" value="KAI8584106.1"/>
    <property type="molecule type" value="Genomic_DNA"/>
</dbReference>
<dbReference type="GeneID" id="75910514"/>
<dbReference type="PANTHER" id="PTHR12049">
    <property type="entry name" value="PROTEIN ARGININE METHYLTRANSFERASE NDUFAF7, MITOCHONDRIAL"/>
    <property type="match status" value="1"/>
</dbReference>
<comment type="similarity">
    <text evidence="2 7">Belongs to the NDUFAF7 family.</text>
</comment>
<dbReference type="GO" id="GO:0035243">
    <property type="term" value="F:protein-arginine omega-N symmetric methyltransferase activity"/>
    <property type="evidence" value="ECO:0007669"/>
    <property type="project" value="UniProtKB-EC"/>
</dbReference>
<reference evidence="8" key="1">
    <citation type="submission" date="2021-06" db="EMBL/GenBank/DDBJ databases">
        <authorList>
            <consortium name="DOE Joint Genome Institute"/>
            <person name="Mondo S.J."/>
            <person name="Amses K.R."/>
            <person name="Simmons D.R."/>
            <person name="Longcore J.E."/>
            <person name="Seto K."/>
            <person name="Alves G.H."/>
            <person name="Bonds A.E."/>
            <person name="Quandt C.A."/>
            <person name="Davis W.J."/>
            <person name="Chang Y."/>
            <person name="Letcher P.M."/>
            <person name="Powell M.J."/>
            <person name="Kuo A."/>
            <person name="Labutti K."/>
            <person name="Pangilinan J."/>
            <person name="Andreopoulos W."/>
            <person name="Tritt A."/>
            <person name="Riley R."/>
            <person name="Hundley H."/>
            <person name="Johnson J."/>
            <person name="Lipzen A."/>
            <person name="Barry K."/>
            <person name="Berbee M.L."/>
            <person name="Buchler N.E."/>
            <person name="Grigoriev I.V."/>
            <person name="Spatafora J.W."/>
            <person name="Stajich J.E."/>
            <person name="James T.Y."/>
        </authorList>
    </citation>
    <scope>NUCLEOTIDE SEQUENCE</scope>
    <source>
        <strain evidence="8">AG</strain>
    </source>
</reference>
<dbReference type="EC" id="2.1.1.320" evidence="7"/>
<reference evidence="8" key="2">
    <citation type="journal article" date="2022" name="Proc. Natl. Acad. Sci. U.S.A.">
        <title>Diploid-dominant life cycles characterize the early evolution of Fungi.</title>
        <authorList>
            <person name="Amses K.R."/>
            <person name="Simmons D.R."/>
            <person name="Longcore J.E."/>
            <person name="Mondo S.J."/>
            <person name="Seto K."/>
            <person name="Jeronimo G.H."/>
            <person name="Bonds A.E."/>
            <person name="Quandt C.A."/>
            <person name="Davis W.J."/>
            <person name="Chang Y."/>
            <person name="Federici B.A."/>
            <person name="Kuo A."/>
            <person name="LaButti K."/>
            <person name="Pangilinan J."/>
            <person name="Andreopoulos W."/>
            <person name="Tritt A."/>
            <person name="Riley R."/>
            <person name="Hundley H."/>
            <person name="Johnson J."/>
            <person name="Lipzen A."/>
            <person name="Barry K."/>
            <person name="Lang B.F."/>
            <person name="Cuomo C.A."/>
            <person name="Buchler N.E."/>
            <person name="Grigoriev I.V."/>
            <person name="Spatafora J.W."/>
            <person name="Stajich J.E."/>
            <person name="James T.Y."/>
        </authorList>
    </citation>
    <scope>NUCLEOTIDE SEQUENCE</scope>
    <source>
        <strain evidence="8">AG</strain>
    </source>
</reference>
<dbReference type="Proteomes" id="UP001206595">
    <property type="component" value="Unassembled WGS sequence"/>
</dbReference>
<dbReference type="InterPro" id="IPR038375">
    <property type="entry name" value="NDUFAF7_sf"/>
</dbReference>
<comment type="function">
    <text evidence="7">Arginine methyltransferase involved in the assembly or stability of mitochondrial NADH:ubiquinone oxidoreductase complex (complex I).</text>
</comment>
<dbReference type="SUPFAM" id="SSF53335">
    <property type="entry name" value="S-adenosyl-L-methionine-dependent methyltransferases"/>
    <property type="match status" value="1"/>
</dbReference>
<dbReference type="PANTHER" id="PTHR12049:SF7">
    <property type="entry name" value="PROTEIN ARGININE METHYLTRANSFERASE NDUFAF7, MITOCHONDRIAL"/>
    <property type="match status" value="1"/>
</dbReference>
<name>A0AAD5EHS1_UMBRA</name>
<dbReference type="RefSeq" id="XP_051449110.1">
    <property type="nucleotide sequence ID" value="XM_051585164.1"/>
</dbReference>
<keyword evidence="3 7" id="KW-0489">Methyltransferase</keyword>
<dbReference type="Gene3D" id="3.40.50.12710">
    <property type="match status" value="1"/>
</dbReference>
<accession>A0AAD5EHS1</accession>
<keyword evidence="5 7" id="KW-0496">Mitochondrion</keyword>
<sequence length="446" mass="50227">MRLHYFAVARRQLLTSSTLRLASQAGFKAAPRRFNSSTTEPLKESLSPLAKHLHDSMKITGPITMAHYMRQVLVNPLSGYYMKGDVFGTEGDFVTSPEISQMFGELAGIWYLTEWHRLGKPSKTQLVEFGPGRGTLMDDMLRAMARFPEMYKTIQGVQLVEASPGLRKVQRAKLIPGSQESDVKLIEDSQSGHVQQCIRSDGIAINWYDGIEDLPEVWSMIMAHEFFDALAIHTFEKTDEGWREMLVDFDDTNETEYNFRLVRCPQETNASKTLTQNDMFKDYKTGDRIEISPDSWEVMRKMAELVDRNGGVGLAIDYGQDYAQGHTLRAIRQHKIVHPMSDPGSADLSADVDFLALKNAAKPVSSVSTYGPVTQGQFLHSLGIETRLKVLLKGAKTRERALDMIKSYERLVNPEEMGQIYKVLAFANNEDNSNVPVAFETSPSKQ</sequence>
<dbReference type="InterPro" id="IPR029063">
    <property type="entry name" value="SAM-dependent_MTases_sf"/>
</dbReference>
<evidence type="ECO:0000313" key="8">
    <source>
        <dbReference type="EMBL" id="KAI8584106.1"/>
    </source>
</evidence>
<gene>
    <name evidence="8" type="ORF">K450DRAFT_218171</name>
</gene>
<evidence type="ECO:0000256" key="2">
    <source>
        <dbReference type="ARBA" id="ARBA00005891"/>
    </source>
</evidence>
<evidence type="ECO:0000256" key="5">
    <source>
        <dbReference type="ARBA" id="ARBA00023128"/>
    </source>
</evidence>
<dbReference type="GO" id="GO:0032981">
    <property type="term" value="P:mitochondrial respiratory chain complex I assembly"/>
    <property type="evidence" value="ECO:0007669"/>
    <property type="project" value="TreeGrafter"/>
</dbReference>
<comment type="subcellular location">
    <subcellularLocation>
        <location evidence="1 7">Mitochondrion</location>
    </subcellularLocation>
</comment>
<evidence type="ECO:0000256" key="7">
    <source>
        <dbReference type="RuleBase" id="RU364114"/>
    </source>
</evidence>
<dbReference type="AlphaFoldDB" id="A0AAD5EHS1"/>
<comment type="catalytic activity">
    <reaction evidence="6 7">
        <text>L-arginyl-[protein] + 2 S-adenosyl-L-methionine = N(omega),N(omega)'-dimethyl-L-arginyl-[protein] + 2 S-adenosyl-L-homocysteine + 2 H(+)</text>
        <dbReference type="Rhea" id="RHEA:48108"/>
        <dbReference type="Rhea" id="RHEA-COMP:10532"/>
        <dbReference type="Rhea" id="RHEA-COMP:11992"/>
        <dbReference type="ChEBI" id="CHEBI:15378"/>
        <dbReference type="ChEBI" id="CHEBI:29965"/>
        <dbReference type="ChEBI" id="CHEBI:57856"/>
        <dbReference type="ChEBI" id="CHEBI:59789"/>
        <dbReference type="ChEBI" id="CHEBI:88221"/>
        <dbReference type="EC" id="2.1.1.320"/>
    </reaction>
</comment>
<organism evidence="8 9">
    <name type="scientific">Umbelopsis ramanniana AG</name>
    <dbReference type="NCBI Taxonomy" id="1314678"/>
    <lineage>
        <taxon>Eukaryota</taxon>
        <taxon>Fungi</taxon>
        <taxon>Fungi incertae sedis</taxon>
        <taxon>Mucoromycota</taxon>
        <taxon>Mucoromycotina</taxon>
        <taxon>Umbelopsidomycetes</taxon>
        <taxon>Umbelopsidales</taxon>
        <taxon>Umbelopsidaceae</taxon>
        <taxon>Umbelopsis</taxon>
    </lineage>
</organism>
<dbReference type="GO" id="GO:0005739">
    <property type="term" value="C:mitochondrion"/>
    <property type="evidence" value="ECO:0007669"/>
    <property type="project" value="UniProtKB-SubCell"/>
</dbReference>
<protein>
    <recommendedName>
        <fullName evidence="7">Protein arginine methyltransferase NDUFAF7</fullName>
        <ecNumber evidence="7">2.1.1.320</ecNumber>
    </recommendedName>
</protein>